<evidence type="ECO:0000313" key="2">
    <source>
        <dbReference type="Proteomes" id="UP000014500"/>
    </source>
</evidence>
<accession>T1IJA6</accession>
<sequence>MLGLENLVNSSALLPVMEKYGIFKRCARLMKVGEVGKLQLYGRHYCDIFSQPHYLINNVDIRVSLTKNSDTFSLISLEANADYKTTINDAGLVINKIVPSASVLLAHHQALEKRNAKYPIQRVKLKHLLSLRDLRMHL</sequence>
<dbReference type="EnsemblMetazoa" id="SMAR000967-RA">
    <property type="protein sequence ID" value="SMAR000967-PA"/>
    <property type="gene ID" value="SMAR000967"/>
</dbReference>
<dbReference type="STRING" id="126957.T1IJA6"/>
<dbReference type="PhylomeDB" id="T1IJA6"/>
<keyword evidence="2" id="KW-1185">Reference proteome</keyword>
<evidence type="ECO:0000313" key="1">
    <source>
        <dbReference type="EnsemblMetazoa" id="SMAR000967-PA"/>
    </source>
</evidence>
<dbReference type="EMBL" id="JH430236">
    <property type="status" value="NOT_ANNOTATED_CDS"/>
    <property type="molecule type" value="Genomic_DNA"/>
</dbReference>
<organism evidence="1 2">
    <name type="scientific">Strigamia maritima</name>
    <name type="common">European centipede</name>
    <name type="synonym">Geophilus maritimus</name>
    <dbReference type="NCBI Taxonomy" id="126957"/>
    <lineage>
        <taxon>Eukaryota</taxon>
        <taxon>Metazoa</taxon>
        <taxon>Ecdysozoa</taxon>
        <taxon>Arthropoda</taxon>
        <taxon>Myriapoda</taxon>
        <taxon>Chilopoda</taxon>
        <taxon>Pleurostigmophora</taxon>
        <taxon>Geophilomorpha</taxon>
        <taxon>Linotaeniidae</taxon>
        <taxon>Strigamia</taxon>
    </lineage>
</organism>
<dbReference type="Proteomes" id="UP000014500">
    <property type="component" value="Unassembled WGS sequence"/>
</dbReference>
<dbReference type="HOGENOM" id="CLU_1857792_0_0_1"/>
<proteinExistence type="predicted"/>
<protein>
    <submittedName>
        <fullName evidence="1">Uncharacterized protein</fullName>
    </submittedName>
</protein>
<reference evidence="2" key="1">
    <citation type="submission" date="2011-05" db="EMBL/GenBank/DDBJ databases">
        <authorList>
            <person name="Richards S.R."/>
            <person name="Qu J."/>
            <person name="Jiang H."/>
            <person name="Jhangiani S.N."/>
            <person name="Agravi P."/>
            <person name="Goodspeed R."/>
            <person name="Gross S."/>
            <person name="Mandapat C."/>
            <person name="Jackson L."/>
            <person name="Mathew T."/>
            <person name="Pu L."/>
            <person name="Thornton R."/>
            <person name="Saada N."/>
            <person name="Wilczek-Boney K.B."/>
            <person name="Lee S."/>
            <person name="Kovar C."/>
            <person name="Wu Y."/>
            <person name="Scherer S.E."/>
            <person name="Worley K.C."/>
            <person name="Muzny D.M."/>
            <person name="Gibbs R."/>
        </authorList>
    </citation>
    <scope>NUCLEOTIDE SEQUENCE</scope>
    <source>
        <strain evidence="2">Brora</strain>
    </source>
</reference>
<dbReference type="AlphaFoldDB" id="T1IJA6"/>
<reference evidence="1" key="2">
    <citation type="submission" date="2015-02" db="UniProtKB">
        <authorList>
            <consortium name="EnsemblMetazoa"/>
        </authorList>
    </citation>
    <scope>IDENTIFICATION</scope>
</reference>
<name>T1IJA6_STRMM</name>